<dbReference type="GO" id="GO:0016075">
    <property type="term" value="P:rRNA catabolic process"/>
    <property type="evidence" value="ECO:0007669"/>
    <property type="project" value="TreeGrafter"/>
</dbReference>
<dbReference type="PANTHER" id="PTHR33988">
    <property type="entry name" value="ENDORIBONUCLEASE MAZF-RELATED"/>
    <property type="match status" value="1"/>
</dbReference>
<dbReference type="GO" id="GO:0016787">
    <property type="term" value="F:hydrolase activity"/>
    <property type="evidence" value="ECO:0007669"/>
    <property type="project" value="UniProtKB-KW"/>
</dbReference>
<comment type="similarity">
    <text evidence="1">Belongs to the PemK/MazF family.</text>
</comment>
<dbReference type="GO" id="GO:0006402">
    <property type="term" value="P:mRNA catabolic process"/>
    <property type="evidence" value="ECO:0007669"/>
    <property type="project" value="TreeGrafter"/>
</dbReference>
<accession>A0A151APR8</accession>
<sequence>MKQDISTMNDEELKKFIIKEKEGIYDLLKEYDSMVNELIKKSLDIENTRKSAYAIVKIHNYVRWVNEQMKMNDNASRCTKVIPRRGEIWTCELGQNIGSEENKIRPVIIIQNDTGNKNAPTTIIAPISNRPKKIAVHIELRESDYVLEDGEKNHITGTVLAEQIKVVSKARLGRHIATLQKDFMDILDGKLRISLDL</sequence>
<comment type="caution">
    <text evidence="3">The sequence shown here is derived from an EMBL/GenBank/DDBJ whole genome shotgun (WGS) entry which is preliminary data.</text>
</comment>
<dbReference type="InterPro" id="IPR011067">
    <property type="entry name" value="Plasmid_toxin/cell-grow_inhib"/>
</dbReference>
<dbReference type="EC" id="3.1.-.-" evidence="3"/>
<evidence type="ECO:0000256" key="1">
    <source>
        <dbReference type="ARBA" id="ARBA00007521"/>
    </source>
</evidence>
<dbReference type="InterPro" id="IPR003477">
    <property type="entry name" value="PemK-like"/>
</dbReference>
<gene>
    <name evidence="3" type="primary">mazF</name>
    <name evidence="3" type="ORF">CLCOL_08130</name>
</gene>
<evidence type="ECO:0000313" key="4">
    <source>
        <dbReference type="Proteomes" id="UP000075374"/>
    </source>
</evidence>
<dbReference type="Gene3D" id="2.30.30.110">
    <property type="match status" value="1"/>
</dbReference>
<keyword evidence="4" id="KW-1185">Reference proteome</keyword>
<keyword evidence="3" id="KW-0378">Hydrolase</keyword>
<keyword evidence="2" id="KW-1277">Toxin-antitoxin system</keyword>
<dbReference type="GO" id="GO:0004521">
    <property type="term" value="F:RNA endonuclease activity"/>
    <property type="evidence" value="ECO:0007669"/>
    <property type="project" value="TreeGrafter"/>
</dbReference>
<dbReference type="RefSeq" id="WP_061857716.1">
    <property type="nucleotide sequence ID" value="NZ_LTBB01000003.1"/>
</dbReference>
<dbReference type="AlphaFoldDB" id="A0A151APR8"/>
<dbReference type="PANTHER" id="PTHR33988:SF2">
    <property type="entry name" value="ENDORIBONUCLEASE MAZF"/>
    <property type="match status" value="1"/>
</dbReference>
<dbReference type="PATRIC" id="fig|1121305.3.peg.827"/>
<protein>
    <submittedName>
        <fullName evidence="3">mRNA interferase MazF</fullName>
        <ecNumber evidence="3">3.1.-.-</ecNumber>
    </submittedName>
</protein>
<dbReference type="SUPFAM" id="SSF50118">
    <property type="entry name" value="Cell growth inhibitor/plasmid maintenance toxic component"/>
    <property type="match status" value="1"/>
</dbReference>
<dbReference type="Proteomes" id="UP000075374">
    <property type="component" value="Unassembled WGS sequence"/>
</dbReference>
<organism evidence="3 4">
    <name type="scientific">Clostridium colicanis DSM 13634</name>
    <dbReference type="NCBI Taxonomy" id="1121305"/>
    <lineage>
        <taxon>Bacteria</taxon>
        <taxon>Bacillati</taxon>
        <taxon>Bacillota</taxon>
        <taxon>Clostridia</taxon>
        <taxon>Eubacteriales</taxon>
        <taxon>Clostridiaceae</taxon>
        <taxon>Clostridium</taxon>
    </lineage>
</organism>
<dbReference type="STRING" id="1121305.CLCOL_08130"/>
<proteinExistence type="inferred from homology"/>
<dbReference type="GO" id="GO:0003677">
    <property type="term" value="F:DNA binding"/>
    <property type="evidence" value="ECO:0007669"/>
    <property type="project" value="InterPro"/>
</dbReference>
<evidence type="ECO:0000313" key="3">
    <source>
        <dbReference type="EMBL" id="KYH29582.1"/>
    </source>
</evidence>
<dbReference type="EMBL" id="LTBB01000003">
    <property type="protein sequence ID" value="KYH29582.1"/>
    <property type="molecule type" value="Genomic_DNA"/>
</dbReference>
<name>A0A151APR8_9CLOT</name>
<evidence type="ECO:0000256" key="2">
    <source>
        <dbReference type="ARBA" id="ARBA00022649"/>
    </source>
</evidence>
<dbReference type="Pfam" id="PF02452">
    <property type="entry name" value="PemK_toxin"/>
    <property type="match status" value="1"/>
</dbReference>
<reference evidence="3 4" key="1">
    <citation type="submission" date="2016-02" db="EMBL/GenBank/DDBJ databases">
        <title>Genome sequence of Clostridium colicanis DSM 13634.</title>
        <authorList>
            <person name="Poehlein A."/>
            <person name="Daniel R."/>
        </authorList>
    </citation>
    <scope>NUCLEOTIDE SEQUENCE [LARGE SCALE GENOMIC DNA]</scope>
    <source>
        <strain evidence="3 4">DSM 13634</strain>
    </source>
</reference>